<keyword evidence="1" id="KW-0732">Signal</keyword>
<dbReference type="RefSeq" id="WP_075359846.1">
    <property type="nucleotide sequence ID" value="NZ_MSRG01000081.1"/>
</dbReference>
<gene>
    <name evidence="2" type="ORF">PAMC26577_30925</name>
</gene>
<evidence type="ECO:0000313" key="3">
    <source>
        <dbReference type="Proteomes" id="UP000195221"/>
    </source>
</evidence>
<evidence type="ECO:0000256" key="1">
    <source>
        <dbReference type="SAM" id="SignalP"/>
    </source>
</evidence>
<name>A0A242MDS8_CABSO</name>
<protein>
    <submittedName>
        <fullName evidence="2">Uncharacterized protein</fullName>
    </submittedName>
</protein>
<dbReference type="EMBL" id="NBTZ01000115">
    <property type="protein sequence ID" value="OTP69456.1"/>
    <property type="molecule type" value="Genomic_DNA"/>
</dbReference>
<organism evidence="2 3">
    <name type="scientific">Caballeronia sordidicola</name>
    <name type="common">Burkholderia sordidicola</name>
    <dbReference type="NCBI Taxonomy" id="196367"/>
    <lineage>
        <taxon>Bacteria</taxon>
        <taxon>Pseudomonadati</taxon>
        <taxon>Pseudomonadota</taxon>
        <taxon>Betaproteobacteria</taxon>
        <taxon>Burkholderiales</taxon>
        <taxon>Burkholderiaceae</taxon>
        <taxon>Caballeronia</taxon>
    </lineage>
</organism>
<accession>A0A242MDS8</accession>
<comment type="caution">
    <text evidence="2">The sequence shown here is derived from an EMBL/GenBank/DDBJ whole genome shotgun (WGS) entry which is preliminary data.</text>
</comment>
<feature type="signal peptide" evidence="1">
    <location>
        <begin position="1"/>
        <end position="20"/>
    </location>
</feature>
<dbReference type="AlphaFoldDB" id="A0A242MDS8"/>
<evidence type="ECO:0000313" key="2">
    <source>
        <dbReference type="EMBL" id="OTP69456.1"/>
    </source>
</evidence>
<reference evidence="2 3" key="1">
    <citation type="submission" date="2017-03" db="EMBL/GenBank/DDBJ databases">
        <title>Genome analysis of strain PAMC 26577.</title>
        <authorList>
            <person name="Oh H.-M."/>
            <person name="Yang J.-A."/>
        </authorList>
    </citation>
    <scope>NUCLEOTIDE SEQUENCE [LARGE SCALE GENOMIC DNA]</scope>
    <source>
        <strain evidence="2 3">PAMC 26577</strain>
    </source>
</reference>
<sequence length="84" mass="9330">MKYRLAGAAAIVFFSTTAHAHDAPTKELGCMVFNSKGRHLHPNEMSEKEVMQVSNCIQEQKLDQAVRFFNFQPAGTGSYGVKPQ</sequence>
<dbReference type="Proteomes" id="UP000195221">
    <property type="component" value="Unassembled WGS sequence"/>
</dbReference>
<proteinExistence type="predicted"/>
<feature type="chain" id="PRO_5012512294" evidence="1">
    <location>
        <begin position="21"/>
        <end position="84"/>
    </location>
</feature>